<reference evidence="2" key="1">
    <citation type="journal article" date="2014" name="Int. J. Syst. Evol. Microbiol.">
        <title>Complete genome sequence of Corynebacterium casei LMG S-19264T (=DSM 44701T), isolated from a smear-ripened cheese.</title>
        <authorList>
            <consortium name="US DOE Joint Genome Institute (JGI-PGF)"/>
            <person name="Walter F."/>
            <person name="Albersmeier A."/>
            <person name="Kalinowski J."/>
            <person name="Ruckert C."/>
        </authorList>
    </citation>
    <scope>NUCLEOTIDE SEQUENCE</scope>
    <source>
        <strain evidence="2">JCM 14719</strain>
    </source>
</reference>
<comment type="caution">
    <text evidence="2">The sequence shown here is derived from an EMBL/GenBank/DDBJ whole genome shotgun (WGS) entry which is preliminary data.</text>
</comment>
<organism evidence="2 3">
    <name type="scientific">Calditerricola satsumensis</name>
    <dbReference type="NCBI Taxonomy" id="373054"/>
    <lineage>
        <taxon>Bacteria</taxon>
        <taxon>Bacillati</taxon>
        <taxon>Bacillota</taxon>
        <taxon>Bacilli</taxon>
        <taxon>Bacillales</taxon>
        <taxon>Bacillaceae</taxon>
        <taxon>Calditerricola</taxon>
    </lineage>
</organism>
<evidence type="ECO:0000259" key="1">
    <source>
        <dbReference type="Pfam" id="PF10130"/>
    </source>
</evidence>
<dbReference type="Pfam" id="PF10130">
    <property type="entry name" value="PIN_2"/>
    <property type="match status" value="1"/>
</dbReference>
<dbReference type="RefSeq" id="WP_172673572.1">
    <property type="nucleotide sequence ID" value="NZ_BMOF01000009.1"/>
</dbReference>
<reference evidence="2" key="2">
    <citation type="submission" date="2020-09" db="EMBL/GenBank/DDBJ databases">
        <authorList>
            <person name="Sun Q."/>
            <person name="Ohkuma M."/>
        </authorList>
    </citation>
    <scope>NUCLEOTIDE SEQUENCE</scope>
    <source>
        <strain evidence="2">JCM 14719</strain>
    </source>
</reference>
<sequence>MRRIEKLVVDANVLLSIVIGGKGARRVVNHPCAPILYATPDVHKEVEEYIPVFSENKKLKKKGLTLNHLYSVWAFVPVRIAQAPKESEAWDVAKRYLGNRDPDDIPTAALALYLNCPIWSQDKDFDEIRSFLQIYNTGQLIDLLDTLLFEEEC</sequence>
<dbReference type="InterPro" id="IPR002716">
    <property type="entry name" value="PIN_dom"/>
</dbReference>
<feature type="domain" description="PIN" evidence="1">
    <location>
        <begin position="8"/>
        <end position="125"/>
    </location>
</feature>
<name>A0A8J3B9W8_9BACI</name>
<dbReference type="CDD" id="cd09871">
    <property type="entry name" value="PIN_MtVapC28-VapC30-like"/>
    <property type="match status" value="1"/>
</dbReference>
<dbReference type="AlphaFoldDB" id="A0A8J3B9W8"/>
<evidence type="ECO:0000313" key="2">
    <source>
        <dbReference type="EMBL" id="GGJ95959.1"/>
    </source>
</evidence>
<dbReference type="Proteomes" id="UP000637720">
    <property type="component" value="Unassembled WGS sequence"/>
</dbReference>
<proteinExistence type="predicted"/>
<evidence type="ECO:0000313" key="3">
    <source>
        <dbReference type="Proteomes" id="UP000637720"/>
    </source>
</evidence>
<dbReference type="EMBL" id="BMOF01000009">
    <property type="protein sequence ID" value="GGJ95959.1"/>
    <property type="molecule type" value="Genomic_DNA"/>
</dbReference>
<protein>
    <recommendedName>
        <fullName evidence="1">PIN domain-containing protein</fullName>
    </recommendedName>
</protein>
<keyword evidence="3" id="KW-1185">Reference proteome</keyword>
<dbReference type="InterPro" id="IPR029060">
    <property type="entry name" value="PIN-like_dom_sf"/>
</dbReference>
<dbReference type="SUPFAM" id="SSF88723">
    <property type="entry name" value="PIN domain-like"/>
    <property type="match status" value="1"/>
</dbReference>
<accession>A0A8J3B9W8</accession>
<gene>
    <name evidence="2" type="ORF">GCM10007043_07220</name>
</gene>